<feature type="compositionally biased region" description="Basic and acidic residues" evidence="3">
    <location>
        <begin position="54"/>
        <end position="68"/>
    </location>
</feature>
<dbReference type="Gene3D" id="3.30.70.330">
    <property type="match status" value="1"/>
</dbReference>
<evidence type="ECO:0000313" key="6">
    <source>
        <dbReference type="Proteomes" id="UP000694523"/>
    </source>
</evidence>
<keyword evidence="1 2" id="KW-0694">RNA-binding</keyword>
<evidence type="ECO:0000256" key="3">
    <source>
        <dbReference type="SAM" id="MobiDB-lite"/>
    </source>
</evidence>
<dbReference type="GO" id="GO:0003723">
    <property type="term" value="F:RNA binding"/>
    <property type="evidence" value="ECO:0007669"/>
    <property type="project" value="UniProtKB-UniRule"/>
</dbReference>
<feature type="compositionally biased region" description="Polar residues" evidence="3">
    <location>
        <begin position="25"/>
        <end position="38"/>
    </location>
</feature>
<dbReference type="InterPro" id="IPR000504">
    <property type="entry name" value="RRM_dom"/>
</dbReference>
<accession>A0A8C6THJ8</accession>
<proteinExistence type="predicted"/>
<feature type="compositionally biased region" description="Low complexity" evidence="3">
    <location>
        <begin position="39"/>
        <end position="50"/>
    </location>
</feature>
<dbReference type="Proteomes" id="UP000694523">
    <property type="component" value="Unplaced"/>
</dbReference>
<dbReference type="Pfam" id="PF00076">
    <property type="entry name" value="RRM_1"/>
    <property type="match status" value="1"/>
</dbReference>
<feature type="compositionally biased region" description="Basic and acidic residues" evidence="3">
    <location>
        <begin position="1"/>
        <end position="24"/>
    </location>
</feature>
<protein>
    <recommendedName>
        <fullName evidence="4">RRM domain-containing protein</fullName>
    </recommendedName>
</protein>
<evidence type="ECO:0000313" key="5">
    <source>
        <dbReference type="Ensembl" id="ENSNMLP00000020509.1"/>
    </source>
</evidence>
<dbReference type="Ensembl" id="ENSNMLT00000023013.1">
    <property type="protein sequence ID" value="ENSNMLP00000020509.1"/>
    <property type="gene ID" value="ENSNMLG00000013383.1"/>
</dbReference>
<evidence type="ECO:0000256" key="2">
    <source>
        <dbReference type="PROSITE-ProRule" id="PRU00176"/>
    </source>
</evidence>
<dbReference type="AlphaFoldDB" id="A0A8C6THJ8"/>
<evidence type="ECO:0000259" key="4">
    <source>
        <dbReference type="PROSITE" id="PS50102"/>
    </source>
</evidence>
<reference evidence="5" key="2">
    <citation type="submission" date="2025-09" db="UniProtKB">
        <authorList>
            <consortium name="Ensembl"/>
        </authorList>
    </citation>
    <scope>IDENTIFICATION</scope>
</reference>
<organism evidence="5 6">
    <name type="scientific">Neogobius melanostomus</name>
    <name type="common">round goby</name>
    <dbReference type="NCBI Taxonomy" id="47308"/>
    <lineage>
        <taxon>Eukaryota</taxon>
        <taxon>Metazoa</taxon>
        <taxon>Chordata</taxon>
        <taxon>Craniata</taxon>
        <taxon>Vertebrata</taxon>
        <taxon>Euteleostomi</taxon>
        <taxon>Actinopterygii</taxon>
        <taxon>Neopterygii</taxon>
        <taxon>Teleostei</taxon>
        <taxon>Neoteleostei</taxon>
        <taxon>Acanthomorphata</taxon>
        <taxon>Gobiaria</taxon>
        <taxon>Gobiiformes</taxon>
        <taxon>Gobioidei</taxon>
        <taxon>Gobiidae</taxon>
        <taxon>Benthophilinae</taxon>
        <taxon>Neogobiini</taxon>
        <taxon>Neogobius</taxon>
    </lineage>
</organism>
<dbReference type="SMART" id="SM00360">
    <property type="entry name" value="RRM"/>
    <property type="match status" value="1"/>
</dbReference>
<evidence type="ECO:0000256" key="1">
    <source>
        <dbReference type="ARBA" id="ARBA00022884"/>
    </source>
</evidence>
<dbReference type="InterPro" id="IPR012677">
    <property type="entry name" value="Nucleotide-bd_a/b_plait_sf"/>
</dbReference>
<reference evidence="5" key="1">
    <citation type="submission" date="2025-08" db="UniProtKB">
        <authorList>
            <consortium name="Ensembl"/>
        </authorList>
    </citation>
    <scope>IDENTIFICATION</scope>
</reference>
<dbReference type="SUPFAM" id="SSF54928">
    <property type="entry name" value="RNA-binding domain, RBD"/>
    <property type="match status" value="1"/>
</dbReference>
<dbReference type="PANTHER" id="PTHR23189">
    <property type="entry name" value="RNA RECOGNITION MOTIF-CONTAINING"/>
    <property type="match status" value="1"/>
</dbReference>
<feature type="domain" description="RRM" evidence="4">
    <location>
        <begin position="79"/>
        <end position="159"/>
    </location>
</feature>
<keyword evidence="6" id="KW-1185">Reference proteome</keyword>
<sequence length="222" mass="25317">MKGKERSPLKKRTRVPDEGRDRGASHSSGKKTGSISATGSNSSVQSGGSSRRNIHADKRDMRDVEHNAPGRTRRTKANPDSVLGNLDGSLAESDLRRAFDRFGVITEVDIKRVRDYRKGEAWAYIQYESLDAAQAAWTHMRGFPLGGHDRRLRVDFAETEQRYQQPYIQLPLPTTHYDHLVPEPFAHRLPDPVRLRERSPLPVRFRDRENYLLGADYCIIIP</sequence>
<feature type="region of interest" description="Disordered" evidence="3">
    <location>
        <begin position="1"/>
        <end position="86"/>
    </location>
</feature>
<dbReference type="InterPro" id="IPR035979">
    <property type="entry name" value="RBD_domain_sf"/>
</dbReference>
<dbReference type="PROSITE" id="PS50102">
    <property type="entry name" value="RRM"/>
    <property type="match status" value="1"/>
</dbReference>
<name>A0A8C6THJ8_9GOBI</name>